<evidence type="ECO:0000256" key="1">
    <source>
        <dbReference type="ARBA" id="ARBA00010134"/>
    </source>
</evidence>
<dbReference type="GO" id="GO:0042981">
    <property type="term" value="P:regulation of apoptotic process"/>
    <property type="evidence" value="ECO:0007669"/>
    <property type="project" value="InterPro"/>
</dbReference>
<dbReference type="Gene3D" id="3.40.50.1460">
    <property type="match status" value="1"/>
</dbReference>
<dbReference type="eggNOG" id="KOG3573">
    <property type="taxonomic scope" value="Eukaryota"/>
</dbReference>
<keyword evidence="6" id="KW-0865">Zymogen</keyword>
<dbReference type="InterPro" id="IPR011029">
    <property type="entry name" value="DEATH-like_dom_sf"/>
</dbReference>
<proteinExistence type="inferred from homology"/>
<keyword evidence="3" id="KW-0053">Apoptosis</keyword>
<dbReference type="InterPro" id="IPR015917">
    <property type="entry name" value="Pept_C14A"/>
</dbReference>
<dbReference type="InterPro" id="IPR033139">
    <property type="entry name" value="Caspase_cys_AS"/>
</dbReference>
<dbReference type="Proteomes" id="UP000659654">
    <property type="component" value="Unassembled WGS sequence"/>
</dbReference>
<name>A0A1I7SVH3_BURXY</name>
<dbReference type="Gene3D" id="1.10.533.10">
    <property type="entry name" value="Death Domain, Fas"/>
    <property type="match status" value="1"/>
</dbReference>
<dbReference type="InterPro" id="IPR011600">
    <property type="entry name" value="Pept_C14_caspase"/>
</dbReference>
<dbReference type="Proteomes" id="UP000095284">
    <property type="component" value="Unplaced"/>
</dbReference>
<dbReference type="PROSITE" id="PS50207">
    <property type="entry name" value="CASPASE_P10"/>
    <property type="match status" value="1"/>
</dbReference>
<evidence type="ECO:0000259" key="9">
    <source>
        <dbReference type="PROSITE" id="PS50208"/>
    </source>
</evidence>
<keyword evidence="13" id="KW-1185">Reference proteome</keyword>
<reference evidence="11" key="2">
    <citation type="submission" date="2020-09" db="EMBL/GenBank/DDBJ databases">
        <authorList>
            <person name="Kikuchi T."/>
        </authorList>
    </citation>
    <scope>NUCLEOTIDE SEQUENCE</scope>
    <source>
        <strain evidence="11">Ka4C1</strain>
    </source>
</reference>
<comment type="similarity">
    <text evidence="1 7">Belongs to the peptidase C14A family.</text>
</comment>
<dbReference type="PANTHER" id="PTHR47901:SF8">
    <property type="entry name" value="CASPASE-3"/>
    <property type="match status" value="1"/>
</dbReference>
<evidence type="ECO:0000256" key="7">
    <source>
        <dbReference type="RuleBase" id="RU003971"/>
    </source>
</evidence>
<evidence type="ECO:0000256" key="6">
    <source>
        <dbReference type="ARBA" id="ARBA00023145"/>
    </source>
</evidence>
<evidence type="ECO:0000259" key="10">
    <source>
        <dbReference type="PROSITE" id="PS50209"/>
    </source>
</evidence>
<dbReference type="PROSITE" id="PS50209">
    <property type="entry name" value="CARD"/>
    <property type="match status" value="1"/>
</dbReference>
<gene>
    <name evidence="11" type="ORF">BXYJ_LOCUS5142</name>
</gene>
<feature type="domain" description="CARD" evidence="10">
    <location>
        <begin position="124"/>
        <end position="187"/>
    </location>
</feature>
<evidence type="ECO:0000313" key="12">
    <source>
        <dbReference type="Proteomes" id="UP000095284"/>
    </source>
</evidence>
<dbReference type="CDD" id="cd01671">
    <property type="entry name" value="CARD"/>
    <property type="match status" value="1"/>
</dbReference>
<protein>
    <submittedName>
        <fullName evidence="11">(pine wood nematode) hypothetical protein</fullName>
    </submittedName>
</protein>
<evidence type="ECO:0000313" key="14">
    <source>
        <dbReference type="WBParaSite" id="BXY_1705000.1"/>
    </source>
</evidence>
<dbReference type="InterPro" id="IPR002398">
    <property type="entry name" value="Pept_C14"/>
</dbReference>
<accession>A0A1I7SVH3</accession>
<dbReference type="EMBL" id="CAJFCV020000002">
    <property type="protein sequence ID" value="CAG9101456.1"/>
    <property type="molecule type" value="Genomic_DNA"/>
</dbReference>
<evidence type="ECO:0000256" key="3">
    <source>
        <dbReference type="ARBA" id="ARBA00022703"/>
    </source>
</evidence>
<dbReference type="SMART" id="SM00115">
    <property type="entry name" value="CASc"/>
    <property type="match status" value="1"/>
</dbReference>
<dbReference type="PROSITE" id="PS50208">
    <property type="entry name" value="CASPASE_P20"/>
    <property type="match status" value="1"/>
</dbReference>
<dbReference type="PROSITE" id="PS01122">
    <property type="entry name" value="CASPASE_CYS"/>
    <property type="match status" value="1"/>
</dbReference>
<evidence type="ECO:0000313" key="13">
    <source>
        <dbReference type="Proteomes" id="UP000659654"/>
    </source>
</evidence>
<evidence type="ECO:0000259" key="8">
    <source>
        <dbReference type="PROSITE" id="PS50207"/>
    </source>
</evidence>
<keyword evidence="5" id="KW-0788">Thiol protease</keyword>
<reference evidence="14" key="1">
    <citation type="submission" date="2016-11" db="UniProtKB">
        <authorList>
            <consortium name="WormBaseParasite"/>
        </authorList>
    </citation>
    <scope>IDENTIFICATION</scope>
</reference>
<dbReference type="AlphaFoldDB" id="A0A1I7SVH3"/>
<dbReference type="GO" id="GO:0004197">
    <property type="term" value="F:cysteine-type endopeptidase activity"/>
    <property type="evidence" value="ECO:0007669"/>
    <property type="project" value="InterPro"/>
</dbReference>
<dbReference type="Pfam" id="PF00656">
    <property type="entry name" value="Peptidase_C14"/>
    <property type="match status" value="1"/>
</dbReference>
<dbReference type="PROSITE" id="PS01121">
    <property type="entry name" value="CASPASE_HIS"/>
    <property type="match status" value="1"/>
</dbReference>
<dbReference type="WBParaSite" id="BXY_1705000.1">
    <property type="protein sequence ID" value="BXY_1705000.1"/>
    <property type="gene ID" value="BXY_1705000"/>
</dbReference>
<dbReference type="InterPro" id="IPR029030">
    <property type="entry name" value="Caspase-like_dom_sf"/>
</dbReference>
<keyword evidence="4" id="KW-0378">Hydrolase</keyword>
<evidence type="ECO:0000256" key="4">
    <source>
        <dbReference type="ARBA" id="ARBA00022801"/>
    </source>
</evidence>
<dbReference type="Pfam" id="PF00619">
    <property type="entry name" value="CARD"/>
    <property type="match status" value="1"/>
</dbReference>
<dbReference type="Proteomes" id="UP000582659">
    <property type="component" value="Unassembled WGS sequence"/>
</dbReference>
<dbReference type="InterPro" id="IPR001315">
    <property type="entry name" value="CARD"/>
</dbReference>
<dbReference type="GO" id="GO:0006508">
    <property type="term" value="P:proteolysis"/>
    <property type="evidence" value="ECO:0007669"/>
    <property type="project" value="UniProtKB-KW"/>
</dbReference>
<organism evidence="12 14">
    <name type="scientific">Bursaphelenchus xylophilus</name>
    <name type="common">Pinewood nematode worm</name>
    <name type="synonym">Aphelenchoides xylophilus</name>
    <dbReference type="NCBI Taxonomy" id="6326"/>
    <lineage>
        <taxon>Eukaryota</taxon>
        <taxon>Metazoa</taxon>
        <taxon>Ecdysozoa</taxon>
        <taxon>Nematoda</taxon>
        <taxon>Chromadorea</taxon>
        <taxon>Rhabditida</taxon>
        <taxon>Tylenchina</taxon>
        <taxon>Tylenchomorpha</taxon>
        <taxon>Aphelenchoidea</taxon>
        <taxon>Aphelenchoididae</taxon>
        <taxon>Bursaphelenchus</taxon>
    </lineage>
</organism>
<feature type="domain" description="Caspase family p10" evidence="8">
    <location>
        <begin position="498"/>
        <end position="587"/>
    </location>
</feature>
<dbReference type="PANTHER" id="PTHR47901">
    <property type="entry name" value="CASPASE RECRUITMENT DOMAIN-CONTAINING PROTEIN 18"/>
    <property type="match status" value="1"/>
</dbReference>
<dbReference type="OrthoDB" id="6114029at2759"/>
<dbReference type="PRINTS" id="PR00376">
    <property type="entry name" value="IL1BCENZYME"/>
</dbReference>
<dbReference type="InterPro" id="IPR016129">
    <property type="entry name" value="Caspase_his_AS"/>
</dbReference>
<dbReference type="InterPro" id="IPR001309">
    <property type="entry name" value="Pept_C14_p20"/>
</dbReference>
<dbReference type="SUPFAM" id="SSF47986">
    <property type="entry name" value="DEATH domain"/>
    <property type="match status" value="1"/>
</dbReference>
<evidence type="ECO:0000256" key="2">
    <source>
        <dbReference type="ARBA" id="ARBA00022670"/>
    </source>
</evidence>
<feature type="domain" description="Caspase family p20" evidence="9">
    <location>
        <begin position="290"/>
        <end position="414"/>
    </location>
</feature>
<dbReference type="Gene3D" id="3.30.70.1470">
    <property type="entry name" value="Caspase-like"/>
    <property type="match status" value="1"/>
</dbReference>
<sequence length="593" mass="66756">MTRNLLAAQRDRLIREIRDFEEGFARHFTWIYGHLRQGDEKDSAVGKVLSSAFSPIYDKMTESLEPAMLNSLMLSLAHFGCYGIFLNLQAAVDLETLENAYCKIRWSEGVDDILKSFNQESCQHVVSAEDAINFHRRLILCKLKVEPVLECLEANQIFNGNVLDKIKTQPSRTSKINQLLDFLISNGYSGYFCDLLIQSGQFDLFAFVAGSLFSDDIKALENNVASRKMALSAFWNDIENISPYCDIKPSTSTSEPSGFLEINVDQADADTELRLYRCNKAHVYKNFSSPKGLCLVINNREFAVHPHRSGTDVDEENITKLFSKLGYRVETYRNLTGSQLISAAKQFSQRSEHQRAHSTVVVVLTHGEYDQLIGVDGNYVRLHEEFLYYFSATMAPNLAGKPKLFFIQACRGHDNDPGRRVSLPADYQDGKNKLRSKTDGILSSLAKQLNLRPSTPTSPEVPSMKLPASLIKPKKSLKVQGITAPTTFANTAFATPLIETKMPIMADFLVAYSTGPGFVSWRNSINGTWFIQSICEIFSKEAARDDILDLLTKVNRQVAKVYESSGEGFKQIPEFSSRLQRKFYFYPGVVSDE</sequence>
<dbReference type="EMBL" id="CAJFDI010000002">
    <property type="protein sequence ID" value="CAD5217652.1"/>
    <property type="molecule type" value="Genomic_DNA"/>
</dbReference>
<keyword evidence="2" id="KW-0645">Protease</keyword>
<dbReference type="GO" id="GO:0006915">
    <property type="term" value="P:apoptotic process"/>
    <property type="evidence" value="ECO:0007669"/>
    <property type="project" value="UniProtKB-KW"/>
</dbReference>
<dbReference type="CDD" id="cd00032">
    <property type="entry name" value="CASc"/>
    <property type="match status" value="1"/>
</dbReference>
<dbReference type="SUPFAM" id="SSF52129">
    <property type="entry name" value="Caspase-like"/>
    <property type="match status" value="1"/>
</dbReference>
<evidence type="ECO:0000313" key="11">
    <source>
        <dbReference type="EMBL" id="CAD5217652.1"/>
    </source>
</evidence>
<dbReference type="SMR" id="A0A1I7SVH3"/>
<dbReference type="InterPro" id="IPR002138">
    <property type="entry name" value="Pept_C14_p10"/>
</dbReference>
<evidence type="ECO:0000256" key="5">
    <source>
        <dbReference type="ARBA" id="ARBA00022807"/>
    </source>
</evidence>